<proteinExistence type="predicted"/>
<reference evidence="2" key="1">
    <citation type="submission" date="2021-01" db="EMBL/GenBank/DDBJ databases">
        <title>Whole genome shotgun sequence of Actinoplanes tereljensis NBRC 105297.</title>
        <authorList>
            <person name="Komaki H."/>
            <person name="Tamura T."/>
        </authorList>
    </citation>
    <scope>NUCLEOTIDE SEQUENCE</scope>
    <source>
        <strain evidence="2">NBRC 105297</strain>
    </source>
</reference>
<protein>
    <submittedName>
        <fullName evidence="2">Uncharacterized protein</fullName>
    </submittedName>
</protein>
<dbReference type="Proteomes" id="UP000623608">
    <property type="component" value="Unassembled WGS sequence"/>
</dbReference>
<sequence length="65" mass="7295">MDRLGAIELRDDRHFFDYGLSEADVQDPQIWAAAWADGIRQRSVGEDITPGASGDGPDWDRYLAE</sequence>
<gene>
    <name evidence="2" type="ORF">Ate02nite_55790</name>
</gene>
<evidence type="ECO:0000313" key="2">
    <source>
        <dbReference type="EMBL" id="GIF22849.1"/>
    </source>
</evidence>
<dbReference type="EMBL" id="BOMY01000036">
    <property type="protein sequence ID" value="GIF22849.1"/>
    <property type="molecule type" value="Genomic_DNA"/>
</dbReference>
<keyword evidence="3" id="KW-1185">Reference proteome</keyword>
<evidence type="ECO:0000313" key="3">
    <source>
        <dbReference type="Proteomes" id="UP000623608"/>
    </source>
</evidence>
<evidence type="ECO:0000256" key="1">
    <source>
        <dbReference type="SAM" id="MobiDB-lite"/>
    </source>
</evidence>
<accession>A0A919TV15</accession>
<comment type="caution">
    <text evidence="2">The sequence shown here is derived from an EMBL/GenBank/DDBJ whole genome shotgun (WGS) entry which is preliminary data.</text>
</comment>
<dbReference type="AlphaFoldDB" id="A0A919TV15"/>
<feature type="region of interest" description="Disordered" evidence="1">
    <location>
        <begin position="43"/>
        <end position="65"/>
    </location>
</feature>
<name>A0A919TV15_9ACTN</name>
<dbReference type="RefSeq" id="WP_239147743.1">
    <property type="nucleotide sequence ID" value="NZ_BOMY01000036.1"/>
</dbReference>
<organism evidence="2 3">
    <name type="scientific">Paractinoplanes tereljensis</name>
    <dbReference type="NCBI Taxonomy" id="571912"/>
    <lineage>
        <taxon>Bacteria</taxon>
        <taxon>Bacillati</taxon>
        <taxon>Actinomycetota</taxon>
        <taxon>Actinomycetes</taxon>
        <taxon>Micromonosporales</taxon>
        <taxon>Micromonosporaceae</taxon>
        <taxon>Paractinoplanes</taxon>
    </lineage>
</organism>